<dbReference type="SUPFAM" id="SSF53474">
    <property type="entry name" value="alpha/beta-Hydrolases"/>
    <property type="match status" value="1"/>
</dbReference>
<accession>U4TJG9</accession>
<name>U4TJG9_9LACO</name>
<dbReference type="InterPro" id="IPR052920">
    <property type="entry name" value="DNA-binding_regulatory"/>
</dbReference>
<protein>
    <recommendedName>
        <fullName evidence="1">Serine aminopeptidase S33 domain-containing protein</fullName>
    </recommendedName>
</protein>
<reference evidence="3" key="1">
    <citation type="journal article" date="2013" name="Genome Announc.">
        <title>Whole-Genome Sequencing of Lactobacillus shenzhenensis Strain LY-73T.</title>
        <authorList>
            <person name="Lin Z."/>
            <person name="Liu Z."/>
            <person name="Yang R."/>
            <person name="Zou Y."/>
            <person name="Wan D."/>
            <person name="Chen J."/>
            <person name="Guo M."/>
            <person name="Zhao J."/>
            <person name="Fang C."/>
            <person name="Yang R."/>
            <person name="Liu F."/>
        </authorList>
    </citation>
    <scope>NUCLEOTIDE SEQUENCE [LARGE SCALE GENOMIC DNA]</scope>
    <source>
        <strain evidence="3">LY-73</strain>
    </source>
</reference>
<dbReference type="STRING" id="1231336.L248_1001"/>
<dbReference type="InterPro" id="IPR022742">
    <property type="entry name" value="Hydrolase_4"/>
</dbReference>
<dbReference type="InterPro" id="IPR029058">
    <property type="entry name" value="AB_hydrolase_fold"/>
</dbReference>
<dbReference type="Proteomes" id="UP000030647">
    <property type="component" value="Unassembled WGS sequence"/>
</dbReference>
<evidence type="ECO:0000313" key="3">
    <source>
        <dbReference type="Proteomes" id="UP000030647"/>
    </source>
</evidence>
<dbReference type="AlphaFoldDB" id="U4TJG9"/>
<dbReference type="PANTHER" id="PTHR43358:SF4">
    <property type="entry name" value="ALPHA_BETA HYDROLASE FOLD-1 DOMAIN-CONTAINING PROTEIN"/>
    <property type="match status" value="1"/>
</dbReference>
<dbReference type="EMBL" id="KI271599">
    <property type="protein sequence ID" value="ERL64339.1"/>
    <property type="molecule type" value="Genomic_DNA"/>
</dbReference>
<dbReference type="Pfam" id="PF12146">
    <property type="entry name" value="Hydrolase_4"/>
    <property type="match status" value="1"/>
</dbReference>
<dbReference type="HOGENOM" id="CLU_029375_6_3_9"/>
<evidence type="ECO:0000259" key="1">
    <source>
        <dbReference type="Pfam" id="PF12146"/>
    </source>
</evidence>
<evidence type="ECO:0000313" key="2">
    <source>
        <dbReference type="EMBL" id="ERL64339.1"/>
    </source>
</evidence>
<proteinExistence type="predicted"/>
<keyword evidence="3" id="KW-1185">Reference proteome</keyword>
<dbReference type="PANTHER" id="PTHR43358">
    <property type="entry name" value="ALPHA/BETA-HYDROLASE"/>
    <property type="match status" value="1"/>
</dbReference>
<dbReference type="Gene3D" id="3.40.50.1820">
    <property type="entry name" value="alpha/beta hydrolase"/>
    <property type="match status" value="1"/>
</dbReference>
<sequence length="318" mass="35902">MAQQKKRKKWSWRKKLTVWLSVLVILALAVLTGASLYMYNYGFVPGKKSFLSNKNDPVLARNQRWLAATKKVTWHETAADSDLKLVADYVPAARKTNKTMVVAHGYMNDKEDMANYIRMFHTMGYNVLAPDDRGHGASQGNYAGYGWPDRLDYVKWIKQVIAKNGPQSQINLFGVSMGGATVMFVSGEKLPHQVKAVIEDCGYSSIHDELAHELKALFGLPSFPLINTVNIVAQIKAGYNFDHGDAPTALRKNTRPMMFIHGAKDTFVPTKMVYTNYRAAKQPKELWIVPGAAHAQSWEKNPQRYQQKVTAFLNEYGR</sequence>
<feature type="domain" description="Serine aminopeptidase S33" evidence="1">
    <location>
        <begin position="96"/>
        <end position="209"/>
    </location>
</feature>
<dbReference type="eggNOG" id="COG1073">
    <property type="taxonomic scope" value="Bacteria"/>
</dbReference>
<gene>
    <name evidence="2" type="ORF">L248_1001</name>
</gene>
<organism evidence="2 3">
    <name type="scientific">Schleiferilactobacillus shenzhenensis LY-73</name>
    <dbReference type="NCBI Taxonomy" id="1231336"/>
    <lineage>
        <taxon>Bacteria</taxon>
        <taxon>Bacillati</taxon>
        <taxon>Bacillota</taxon>
        <taxon>Bacilli</taxon>
        <taxon>Lactobacillales</taxon>
        <taxon>Lactobacillaceae</taxon>
        <taxon>Schleiferilactobacillus</taxon>
    </lineage>
</organism>